<evidence type="ECO:0000256" key="2">
    <source>
        <dbReference type="ARBA" id="ARBA00004370"/>
    </source>
</evidence>
<feature type="non-terminal residue" evidence="17">
    <location>
        <position position="476"/>
    </location>
</feature>
<keyword evidence="11" id="KW-0520">NAD</keyword>
<dbReference type="PROSITE" id="PS00198">
    <property type="entry name" value="4FE4S_FER_1"/>
    <property type="match status" value="1"/>
</dbReference>
<keyword evidence="10" id="KW-0411">Iron-sulfur</keyword>
<dbReference type="Gene3D" id="3.40.950.10">
    <property type="entry name" value="Fe-only Hydrogenase (Larger Subunit), Chain L, domain 3"/>
    <property type="match status" value="1"/>
</dbReference>
<evidence type="ECO:0000256" key="4">
    <source>
        <dbReference type="ARBA" id="ARBA00022485"/>
    </source>
</evidence>
<dbReference type="PANTHER" id="PTHR11615">
    <property type="entry name" value="NITRATE, FORMATE, IRON DEHYDROGENASE"/>
    <property type="match status" value="1"/>
</dbReference>
<dbReference type="Pfam" id="PF02906">
    <property type="entry name" value="Fe_hyd_lg_C"/>
    <property type="match status" value="1"/>
</dbReference>
<dbReference type="NCBIfam" id="TIGR02512">
    <property type="entry name" value="FeFe_hydrog_A"/>
    <property type="match status" value="1"/>
</dbReference>
<comment type="subcellular location">
    <subcellularLocation>
        <location evidence="2">Membrane</location>
    </subcellularLocation>
</comment>
<dbReference type="GO" id="GO:0051537">
    <property type="term" value="F:2 iron, 2 sulfur cluster binding"/>
    <property type="evidence" value="ECO:0007669"/>
    <property type="project" value="UniProtKB-KW"/>
</dbReference>
<keyword evidence="8" id="KW-1278">Translocase</keyword>
<evidence type="ECO:0000256" key="6">
    <source>
        <dbReference type="ARBA" id="ARBA00022723"/>
    </source>
</evidence>
<feature type="domain" description="4Fe-4S ferredoxin-type" evidence="15">
    <location>
        <begin position="139"/>
        <end position="169"/>
    </location>
</feature>
<evidence type="ECO:0000256" key="13">
    <source>
        <dbReference type="ARBA" id="ARBA00034078"/>
    </source>
</evidence>
<dbReference type="GO" id="GO:0008137">
    <property type="term" value="F:NADH dehydrogenase (ubiquinone) activity"/>
    <property type="evidence" value="ECO:0007669"/>
    <property type="project" value="InterPro"/>
</dbReference>
<dbReference type="SMART" id="SM00929">
    <property type="entry name" value="NADH-G_4Fe-4S_3"/>
    <property type="match status" value="1"/>
</dbReference>
<dbReference type="PROSITE" id="PS51379">
    <property type="entry name" value="4FE4S_FER_2"/>
    <property type="match status" value="2"/>
</dbReference>
<feature type="domain" description="4Fe-4S His(Cys)3-ligated-type" evidence="16">
    <location>
        <begin position="79"/>
        <end position="118"/>
    </location>
</feature>
<dbReference type="InterPro" id="IPR000283">
    <property type="entry name" value="NADH_UbQ_OxRdtase_75kDa_su_CS"/>
</dbReference>
<dbReference type="SUPFAM" id="SSF54292">
    <property type="entry name" value="2Fe-2S ferredoxin-like"/>
    <property type="match status" value="1"/>
</dbReference>
<dbReference type="GO" id="GO:0005506">
    <property type="term" value="F:iron ion binding"/>
    <property type="evidence" value="ECO:0007669"/>
    <property type="project" value="InterPro"/>
</dbReference>
<dbReference type="CDD" id="cd00207">
    <property type="entry name" value="fer2"/>
    <property type="match status" value="1"/>
</dbReference>
<dbReference type="Pfam" id="PF22117">
    <property type="entry name" value="Fer4_Nqo3"/>
    <property type="match status" value="1"/>
</dbReference>
<dbReference type="FunFam" id="3.30.70.20:FF:000035">
    <property type="entry name" value="Iron hydrogenase 1"/>
    <property type="match status" value="1"/>
</dbReference>
<gene>
    <name evidence="17" type="ORF">IAA84_11540</name>
</gene>
<comment type="similarity">
    <text evidence="3">Belongs to the complex I 75 kDa subunit family.</text>
</comment>
<comment type="caution">
    <text evidence="17">The sequence shown here is derived from an EMBL/GenBank/DDBJ whole genome shotgun (WGS) entry which is preliminary data.</text>
</comment>
<dbReference type="Pfam" id="PF13510">
    <property type="entry name" value="Fer2_4"/>
    <property type="match status" value="1"/>
</dbReference>
<dbReference type="GO" id="GO:0008901">
    <property type="term" value="F:ferredoxin hydrogenase activity"/>
    <property type="evidence" value="ECO:0007669"/>
    <property type="project" value="InterPro"/>
</dbReference>
<dbReference type="FunFam" id="3.10.20.740:FF:000004">
    <property type="entry name" value="NADH-quinone oxidoreductase"/>
    <property type="match status" value="1"/>
</dbReference>
<evidence type="ECO:0000256" key="8">
    <source>
        <dbReference type="ARBA" id="ARBA00022967"/>
    </source>
</evidence>
<dbReference type="GO" id="GO:0042773">
    <property type="term" value="P:ATP synthesis coupled electron transport"/>
    <property type="evidence" value="ECO:0007669"/>
    <property type="project" value="InterPro"/>
</dbReference>
<evidence type="ECO:0000256" key="5">
    <source>
        <dbReference type="ARBA" id="ARBA00022714"/>
    </source>
</evidence>
<keyword evidence="4" id="KW-0004">4Fe-4S</keyword>
<dbReference type="Pfam" id="PF10588">
    <property type="entry name" value="NADH-G_4Fe-4S_3"/>
    <property type="match status" value="1"/>
</dbReference>
<evidence type="ECO:0000313" key="18">
    <source>
        <dbReference type="Proteomes" id="UP000824140"/>
    </source>
</evidence>
<dbReference type="GO" id="GO:0016020">
    <property type="term" value="C:membrane"/>
    <property type="evidence" value="ECO:0007669"/>
    <property type="project" value="UniProtKB-SubCell"/>
</dbReference>
<evidence type="ECO:0000256" key="9">
    <source>
        <dbReference type="ARBA" id="ARBA00023004"/>
    </source>
</evidence>
<dbReference type="InterPro" id="IPR054351">
    <property type="entry name" value="NADH_UbQ_OxRdtase_ferredoxin"/>
</dbReference>
<dbReference type="Gene3D" id="3.40.50.1780">
    <property type="match status" value="1"/>
</dbReference>
<feature type="domain" description="2Fe-2S ferredoxin-type" evidence="14">
    <location>
        <begin position="2"/>
        <end position="79"/>
    </location>
</feature>
<evidence type="ECO:0000256" key="7">
    <source>
        <dbReference type="ARBA" id="ARBA00022737"/>
    </source>
</evidence>
<dbReference type="PROSITE" id="PS51839">
    <property type="entry name" value="4FE4S_HC3"/>
    <property type="match status" value="1"/>
</dbReference>
<comment type="cofactor">
    <cofactor evidence="1">
        <name>[4Fe-4S] cluster</name>
        <dbReference type="ChEBI" id="CHEBI:49883"/>
    </cofactor>
</comment>
<keyword evidence="7" id="KW-0677">Repeat</keyword>
<dbReference type="InterPro" id="IPR017900">
    <property type="entry name" value="4Fe4S_Fe_S_CS"/>
</dbReference>
<dbReference type="EMBL" id="DVJN01000221">
    <property type="protein sequence ID" value="HIS93636.1"/>
    <property type="molecule type" value="Genomic_DNA"/>
</dbReference>
<dbReference type="SUPFAM" id="SSF54862">
    <property type="entry name" value="4Fe-4S ferredoxins"/>
    <property type="match status" value="1"/>
</dbReference>
<evidence type="ECO:0000256" key="10">
    <source>
        <dbReference type="ARBA" id="ARBA00023014"/>
    </source>
</evidence>
<dbReference type="InterPro" id="IPR017896">
    <property type="entry name" value="4Fe4S_Fe-S-bd"/>
</dbReference>
<dbReference type="InterPro" id="IPR001041">
    <property type="entry name" value="2Fe-2S_ferredoxin-type"/>
</dbReference>
<dbReference type="AlphaFoldDB" id="A0A9D1G1N0"/>
<name>A0A9D1G1N0_9FIRM</name>
<evidence type="ECO:0000259" key="15">
    <source>
        <dbReference type="PROSITE" id="PS51379"/>
    </source>
</evidence>
<dbReference type="InterPro" id="IPR019574">
    <property type="entry name" value="NADH_UbQ_OxRdtase_Gsu_4Fe4S-bd"/>
</dbReference>
<dbReference type="PROSITE" id="PS00641">
    <property type="entry name" value="COMPLEX1_75K_1"/>
    <property type="match status" value="1"/>
</dbReference>
<organism evidence="17 18">
    <name type="scientific">Candidatus Alectryocaccomicrobium excrementavium</name>
    <dbReference type="NCBI Taxonomy" id="2840668"/>
    <lineage>
        <taxon>Bacteria</taxon>
        <taxon>Bacillati</taxon>
        <taxon>Bacillota</taxon>
        <taxon>Clostridia</taxon>
        <taxon>Candidatus Alectryocaccomicrobium</taxon>
    </lineage>
</organism>
<accession>A0A9D1G1N0</accession>
<evidence type="ECO:0000256" key="3">
    <source>
        <dbReference type="ARBA" id="ARBA00005404"/>
    </source>
</evidence>
<dbReference type="InterPro" id="IPR004108">
    <property type="entry name" value="Fe_hydrogenase_lsu_C"/>
</dbReference>
<keyword evidence="9" id="KW-0408">Iron</keyword>
<evidence type="ECO:0000259" key="16">
    <source>
        <dbReference type="PROSITE" id="PS51839"/>
    </source>
</evidence>
<dbReference type="SUPFAM" id="SSF53920">
    <property type="entry name" value="Fe-only hydrogenase"/>
    <property type="match status" value="1"/>
</dbReference>
<dbReference type="Gene3D" id="3.10.20.740">
    <property type="match status" value="1"/>
</dbReference>
<reference evidence="17" key="1">
    <citation type="submission" date="2020-10" db="EMBL/GenBank/DDBJ databases">
        <authorList>
            <person name="Gilroy R."/>
        </authorList>
    </citation>
    <scope>NUCLEOTIDE SEQUENCE</scope>
    <source>
        <strain evidence="17">13766</strain>
    </source>
</reference>
<evidence type="ECO:0000313" key="17">
    <source>
        <dbReference type="EMBL" id="HIS93636.1"/>
    </source>
</evidence>
<feature type="domain" description="4Fe-4S ferredoxin-type" evidence="15">
    <location>
        <begin position="182"/>
        <end position="211"/>
    </location>
</feature>
<sequence>MNMITLTIDGVSVTVPAGTTVLEAAKAAGIRIPTLCYLKGINEIGACRLCVVDTGGRALAASCVLPAANGMVVKTNTPAVRAARKMNLELLLSNHNKSCLSCVRNTHCELQALCQEYGVTDENRFEGAMTPHTVDDLSPSIVRDNTKCVLCRRCVAVCHKVQNVGVIGPAKRGFNTSIECAWGDSLADSACINCGQCIAVCPTGALHEKDDTQKVWDALNDPTKHVVVQPAPAVRAALGEEFGIPMGTSVTGKMATALHRLGFDKVFDTDFAADLTIMEEGYELIDRLQNGGTLPMITSCSPGWIKYCETFYPEFLPNVSSCKSPHEMMGAVVKSYYAETNGIDPRDIVVVSVMPCTAKKFECQRDELGHEKLPDVDIVITTRELARMIKQAGIDFARLPDGDFDEMLGDSTGAAVIFGVTGGVMEAALRTAYEVVTGKTLENVNFEAVRGLDGIKEAEIDLNGTKINVAIAHSTG</sequence>
<evidence type="ECO:0000259" key="14">
    <source>
        <dbReference type="PROSITE" id="PS51085"/>
    </source>
</evidence>
<evidence type="ECO:0000256" key="12">
    <source>
        <dbReference type="ARBA" id="ARBA00023136"/>
    </source>
</evidence>
<dbReference type="InterPro" id="IPR013352">
    <property type="entry name" value="Fe_hydrogenase_subset"/>
</dbReference>
<dbReference type="GO" id="GO:0051539">
    <property type="term" value="F:4 iron, 4 sulfur cluster binding"/>
    <property type="evidence" value="ECO:0007669"/>
    <property type="project" value="UniProtKB-KW"/>
</dbReference>
<keyword evidence="12" id="KW-0472">Membrane</keyword>
<reference evidence="17" key="2">
    <citation type="journal article" date="2021" name="PeerJ">
        <title>Extensive microbial diversity within the chicken gut microbiome revealed by metagenomics and culture.</title>
        <authorList>
            <person name="Gilroy R."/>
            <person name="Ravi A."/>
            <person name="Getino M."/>
            <person name="Pursley I."/>
            <person name="Horton D.L."/>
            <person name="Alikhan N.F."/>
            <person name="Baker D."/>
            <person name="Gharbi K."/>
            <person name="Hall N."/>
            <person name="Watson M."/>
            <person name="Adriaenssens E.M."/>
            <person name="Foster-Nyarko E."/>
            <person name="Jarju S."/>
            <person name="Secka A."/>
            <person name="Antonio M."/>
            <person name="Oren A."/>
            <person name="Chaudhuri R.R."/>
            <person name="La Ragione R."/>
            <person name="Hildebrand F."/>
            <person name="Pallen M.J."/>
        </authorList>
    </citation>
    <scope>NUCLEOTIDE SEQUENCE</scope>
    <source>
        <strain evidence="17">13766</strain>
    </source>
</reference>
<comment type="cofactor">
    <cofactor evidence="13">
        <name>[2Fe-2S] cluster</name>
        <dbReference type="ChEBI" id="CHEBI:190135"/>
    </cofactor>
</comment>
<dbReference type="InterPro" id="IPR009016">
    <property type="entry name" value="Fe_hydrogenase"/>
</dbReference>
<dbReference type="InterPro" id="IPR036010">
    <property type="entry name" value="2Fe-2S_ferredoxin-like_sf"/>
</dbReference>
<dbReference type="PROSITE" id="PS51085">
    <property type="entry name" value="2FE2S_FER_2"/>
    <property type="match status" value="1"/>
</dbReference>
<evidence type="ECO:0000256" key="11">
    <source>
        <dbReference type="ARBA" id="ARBA00023027"/>
    </source>
</evidence>
<protein>
    <submittedName>
        <fullName evidence="17">(2Fe-2S)-binding protein</fullName>
    </submittedName>
</protein>
<keyword evidence="5" id="KW-0001">2Fe-2S</keyword>
<proteinExistence type="inferred from homology"/>
<evidence type="ECO:0000256" key="1">
    <source>
        <dbReference type="ARBA" id="ARBA00001966"/>
    </source>
</evidence>
<dbReference type="InterPro" id="IPR050340">
    <property type="entry name" value="Cytosolic_Fe-S_CAF"/>
</dbReference>
<keyword evidence="6" id="KW-0479">Metal-binding</keyword>
<dbReference type="Proteomes" id="UP000824140">
    <property type="component" value="Unassembled WGS sequence"/>
</dbReference>
<dbReference type="Gene3D" id="3.30.70.20">
    <property type="match status" value="1"/>
</dbReference>